<comment type="caution">
    <text evidence="1">The sequence shown here is derived from an EMBL/GenBank/DDBJ whole genome shotgun (WGS) entry which is preliminary data.</text>
</comment>
<accession>A0ABS1EFJ1</accession>
<sequence length="76" mass="8569">MTHILEKAELQEMLVQAARIGALNMFNEITLYHLKDAANLLGVSYNTLQKRIAQGKIQVIDGRITGAEISRYLKIK</sequence>
<reference evidence="1 2" key="1">
    <citation type="submission" date="2020-12" db="EMBL/GenBank/DDBJ databases">
        <authorList>
            <person name="Lu T."/>
            <person name="Wang Q."/>
            <person name="Han X."/>
        </authorList>
    </citation>
    <scope>NUCLEOTIDE SEQUENCE [LARGE SCALE GENOMIC DNA]</scope>
    <source>
        <strain evidence="1 2">WQ 585</strain>
    </source>
</reference>
<dbReference type="RefSeq" id="WP_200234658.1">
    <property type="nucleotide sequence ID" value="NZ_JAENGP010000004.1"/>
</dbReference>
<evidence type="ECO:0000313" key="1">
    <source>
        <dbReference type="EMBL" id="MBK1780610.1"/>
    </source>
</evidence>
<protein>
    <recommendedName>
        <fullName evidence="3">Helix-turn-helix domain-containing protein</fullName>
    </recommendedName>
</protein>
<dbReference type="Proteomes" id="UP000635316">
    <property type="component" value="Unassembled WGS sequence"/>
</dbReference>
<keyword evidence="2" id="KW-1185">Reference proteome</keyword>
<gene>
    <name evidence="1" type="ORF">JHL22_05210</name>
</gene>
<proteinExistence type="predicted"/>
<organism evidence="1 2">
    <name type="scientific">Advenella mandrilli</name>
    <dbReference type="NCBI Taxonomy" id="2800330"/>
    <lineage>
        <taxon>Bacteria</taxon>
        <taxon>Pseudomonadati</taxon>
        <taxon>Pseudomonadota</taxon>
        <taxon>Betaproteobacteria</taxon>
        <taxon>Burkholderiales</taxon>
        <taxon>Alcaligenaceae</taxon>
    </lineage>
</organism>
<name>A0ABS1EFJ1_9BURK</name>
<dbReference type="EMBL" id="JAENGP010000004">
    <property type="protein sequence ID" value="MBK1780610.1"/>
    <property type="molecule type" value="Genomic_DNA"/>
</dbReference>
<evidence type="ECO:0000313" key="2">
    <source>
        <dbReference type="Proteomes" id="UP000635316"/>
    </source>
</evidence>
<evidence type="ECO:0008006" key="3">
    <source>
        <dbReference type="Google" id="ProtNLM"/>
    </source>
</evidence>